<protein>
    <submittedName>
        <fullName evidence="1">Uncharacterized protein</fullName>
    </submittedName>
</protein>
<dbReference type="EMBL" id="NBCO01000040">
    <property type="protein sequence ID" value="ORC84848.1"/>
    <property type="molecule type" value="Genomic_DNA"/>
</dbReference>
<dbReference type="GeneID" id="39989510"/>
<dbReference type="VEuPathDB" id="TriTrypDB:TM35_000401150"/>
<organism evidence="1 2">
    <name type="scientific">Trypanosoma theileri</name>
    <dbReference type="NCBI Taxonomy" id="67003"/>
    <lineage>
        <taxon>Eukaryota</taxon>
        <taxon>Discoba</taxon>
        <taxon>Euglenozoa</taxon>
        <taxon>Kinetoplastea</taxon>
        <taxon>Metakinetoplastina</taxon>
        <taxon>Trypanosomatida</taxon>
        <taxon>Trypanosomatidae</taxon>
        <taxon>Trypanosoma</taxon>
    </lineage>
</organism>
<dbReference type="RefSeq" id="XP_028878914.1">
    <property type="nucleotide sequence ID" value="XM_029029730.1"/>
</dbReference>
<name>A0A1X0NK11_9TRYP</name>
<evidence type="ECO:0000313" key="2">
    <source>
        <dbReference type="Proteomes" id="UP000192257"/>
    </source>
</evidence>
<proteinExistence type="predicted"/>
<sequence>MRSRGKVEGLVKDLSGQSPSFQDEKFIEQLLQLIADNDDVSLTTLIAMTLGAESYHIDLKHQIIVDFRLDFLRFCANQNFFPSKIIHLMKWMTDFQQIVENDCSVDKMRNELIEFAASEIEEGWKWKSKQAAALDEAAVESQISSKASNKKGTRVIEKVAVEEVDNAAALPRECIYLTKEDIGSLCTYLLHGIIQHASLYFYVANYSRENGTPRELRFFLELPTPAPPLRFALSKDKSADDASQISLQQLREQRNAELTTLVDECKEVISKEELWRKTKETEKAMQILIDNEGTKKAVENTYESMEFDLSQRQKRILQRITALEKLLGVESLS</sequence>
<keyword evidence="2" id="KW-1185">Reference proteome</keyword>
<gene>
    <name evidence="1" type="ORF">TM35_000401150</name>
</gene>
<dbReference type="Proteomes" id="UP000192257">
    <property type="component" value="Unassembled WGS sequence"/>
</dbReference>
<reference evidence="1 2" key="1">
    <citation type="submission" date="2017-03" db="EMBL/GenBank/DDBJ databases">
        <title>An alternative strategy for trypanosome survival in the mammalian bloodstream revealed through genome and transcriptome analysis of the ubiquitous bovine parasite Trypanosoma (Megatrypanum) theileri.</title>
        <authorList>
            <person name="Kelly S."/>
            <person name="Ivens A."/>
            <person name="Mott A."/>
            <person name="O'Neill E."/>
            <person name="Emms D."/>
            <person name="Macleod O."/>
            <person name="Voorheis P."/>
            <person name="Matthews J."/>
            <person name="Matthews K."/>
            <person name="Carrington M."/>
        </authorList>
    </citation>
    <scope>NUCLEOTIDE SEQUENCE [LARGE SCALE GENOMIC DNA]</scope>
    <source>
        <strain evidence="1">Edinburgh</strain>
    </source>
</reference>
<accession>A0A1X0NK11</accession>
<comment type="caution">
    <text evidence="1">The sequence shown here is derived from an EMBL/GenBank/DDBJ whole genome shotgun (WGS) entry which is preliminary data.</text>
</comment>
<dbReference type="AlphaFoldDB" id="A0A1X0NK11"/>
<evidence type="ECO:0000313" key="1">
    <source>
        <dbReference type="EMBL" id="ORC84848.1"/>
    </source>
</evidence>
<dbReference type="OrthoDB" id="247573at2759"/>